<dbReference type="STRING" id="6290.A0A0N4VWK7"/>
<dbReference type="EMBL" id="UZAF01002450">
    <property type="protein sequence ID" value="VDO10778.1"/>
    <property type="molecule type" value="Genomic_DNA"/>
</dbReference>
<dbReference type="OrthoDB" id="5975505at2759"/>
<keyword evidence="1" id="KW-1133">Transmembrane helix</keyword>
<keyword evidence="1" id="KW-0812">Transmembrane</keyword>
<evidence type="ECO:0000313" key="4">
    <source>
        <dbReference type="WBParaSite" id="HPLM_0000167701-mRNA-1"/>
    </source>
</evidence>
<proteinExistence type="predicted"/>
<dbReference type="WBParaSite" id="HPLM_0000167701-mRNA-1">
    <property type="protein sequence ID" value="HPLM_0000167701-mRNA-1"/>
    <property type="gene ID" value="HPLM_0000167701"/>
</dbReference>
<dbReference type="AlphaFoldDB" id="A0A0N4VWK7"/>
<keyword evidence="1" id="KW-0472">Membrane</keyword>
<keyword evidence="3" id="KW-1185">Reference proteome</keyword>
<evidence type="ECO:0000256" key="1">
    <source>
        <dbReference type="SAM" id="Phobius"/>
    </source>
</evidence>
<feature type="transmembrane region" description="Helical" evidence="1">
    <location>
        <begin position="25"/>
        <end position="49"/>
    </location>
</feature>
<organism evidence="4">
    <name type="scientific">Haemonchus placei</name>
    <name type="common">Barber's pole worm</name>
    <dbReference type="NCBI Taxonomy" id="6290"/>
    <lineage>
        <taxon>Eukaryota</taxon>
        <taxon>Metazoa</taxon>
        <taxon>Ecdysozoa</taxon>
        <taxon>Nematoda</taxon>
        <taxon>Chromadorea</taxon>
        <taxon>Rhabditida</taxon>
        <taxon>Rhabditina</taxon>
        <taxon>Rhabditomorpha</taxon>
        <taxon>Strongyloidea</taxon>
        <taxon>Trichostrongylidae</taxon>
        <taxon>Haemonchus</taxon>
    </lineage>
</organism>
<accession>A0A0N4VWK7</accession>
<evidence type="ECO:0000313" key="3">
    <source>
        <dbReference type="Proteomes" id="UP000268014"/>
    </source>
</evidence>
<evidence type="ECO:0000313" key="2">
    <source>
        <dbReference type="EMBL" id="VDO10778.1"/>
    </source>
</evidence>
<protein>
    <submittedName>
        <fullName evidence="4">G_PROTEIN_RECEP_F1_2 domain-containing protein</fullName>
    </submittedName>
</protein>
<name>A0A0N4VWK7_HAEPC</name>
<sequence>MINESETELTCHRYVDDHPDLTNELAVMIIFAVLYVHIFVLGIVGNVAVL</sequence>
<gene>
    <name evidence="2" type="ORF">HPLM_LOCUS1675</name>
</gene>
<reference evidence="4" key="1">
    <citation type="submission" date="2017-02" db="UniProtKB">
        <authorList>
            <consortium name="WormBaseParasite"/>
        </authorList>
    </citation>
    <scope>IDENTIFICATION</scope>
</reference>
<reference evidence="2 3" key="2">
    <citation type="submission" date="2018-11" db="EMBL/GenBank/DDBJ databases">
        <authorList>
            <consortium name="Pathogen Informatics"/>
        </authorList>
    </citation>
    <scope>NUCLEOTIDE SEQUENCE [LARGE SCALE GENOMIC DNA]</scope>
    <source>
        <strain evidence="2 3">MHpl1</strain>
    </source>
</reference>
<dbReference type="Proteomes" id="UP000268014">
    <property type="component" value="Unassembled WGS sequence"/>
</dbReference>